<dbReference type="GO" id="GO:0007618">
    <property type="term" value="P:mating"/>
    <property type="evidence" value="ECO:0007669"/>
    <property type="project" value="EnsemblMetazoa"/>
</dbReference>
<gene>
    <name evidence="3" type="primary">Dsec\GM18626</name>
    <name evidence="3" type="ORF">Dsec_GM18626</name>
</gene>
<protein>
    <submittedName>
        <fullName evidence="3">GM18626</fullName>
    </submittedName>
</protein>
<evidence type="ECO:0000313" key="3">
    <source>
        <dbReference type="EMBL" id="EDW52474.1"/>
    </source>
</evidence>
<keyword evidence="2" id="KW-0732">Signal</keyword>
<proteinExistence type="predicted"/>
<feature type="signal peptide" evidence="2">
    <location>
        <begin position="1"/>
        <end position="20"/>
    </location>
</feature>
<sequence length="111" mass="12276">MTIVFSLLVCVFFLIGTVVASNSRKWIPYANPLDEQSQSQSQLQENGASYQNPDNFEQSQSQSQNQLVAQIPPSGASLSEGKHLIILYALWMKGASTATYTPSRLSINHRT</sequence>
<dbReference type="Proteomes" id="UP000001292">
    <property type="component" value="Unassembled WGS sequence"/>
</dbReference>
<feature type="chain" id="PRO_5002806259" evidence="2">
    <location>
        <begin position="21"/>
        <end position="111"/>
    </location>
</feature>
<name>B4HWS9_DROSE</name>
<evidence type="ECO:0000256" key="2">
    <source>
        <dbReference type="SAM" id="SignalP"/>
    </source>
</evidence>
<accession>B4HWS9</accession>
<reference evidence="3 4" key="1">
    <citation type="journal article" date="2007" name="Nature">
        <title>Evolution of genes and genomes on the Drosophila phylogeny.</title>
        <authorList>
            <consortium name="Drosophila 12 Genomes Consortium"/>
            <person name="Clark A.G."/>
            <person name="Eisen M.B."/>
            <person name="Smith D.R."/>
            <person name="Bergman C.M."/>
            <person name="Oliver B."/>
            <person name="Markow T.A."/>
            <person name="Kaufman T.C."/>
            <person name="Kellis M."/>
            <person name="Gelbart W."/>
            <person name="Iyer V.N."/>
            <person name="Pollard D.A."/>
            <person name="Sackton T.B."/>
            <person name="Larracuente A.M."/>
            <person name="Singh N.D."/>
            <person name="Abad J.P."/>
            <person name="Abt D.N."/>
            <person name="Adryan B."/>
            <person name="Aguade M."/>
            <person name="Akashi H."/>
            <person name="Anderson W.W."/>
            <person name="Aquadro C.F."/>
            <person name="Ardell D.H."/>
            <person name="Arguello R."/>
            <person name="Artieri C.G."/>
            <person name="Barbash D.A."/>
            <person name="Barker D."/>
            <person name="Barsanti P."/>
            <person name="Batterham P."/>
            <person name="Batzoglou S."/>
            <person name="Begun D."/>
            <person name="Bhutkar A."/>
            <person name="Blanco E."/>
            <person name="Bosak S.A."/>
            <person name="Bradley R.K."/>
            <person name="Brand A.D."/>
            <person name="Brent M.R."/>
            <person name="Brooks A.N."/>
            <person name="Brown R.H."/>
            <person name="Butlin R.K."/>
            <person name="Caggese C."/>
            <person name="Calvi B.R."/>
            <person name="Bernardo de Carvalho A."/>
            <person name="Caspi A."/>
            <person name="Castrezana S."/>
            <person name="Celniker S.E."/>
            <person name="Chang J.L."/>
            <person name="Chapple C."/>
            <person name="Chatterji S."/>
            <person name="Chinwalla A."/>
            <person name="Civetta A."/>
            <person name="Clifton S.W."/>
            <person name="Comeron J.M."/>
            <person name="Costello J.C."/>
            <person name="Coyne J.A."/>
            <person name="Daub J."/>
            <person name="David R.G."/>
            <person name="Delcher A.L."/>
            <person name="Delehaunty K."/>
            <person name="Do C.B."/>
            <person name="Ebling H."/>
            <person name="Edwards K."/>
            <person name="Eickbush T."/>
            <person name="Evans J.D."/>
            <person name="Filipski A."/>
            <person name="Findeiss S."/>
            <person name="Freyhult E."/>
            <person name="Fulton L."/>
            <person name="Fulton R."/>
            <person name="Garcia A.C."/>
            <person name="Gardiner A."/>
            <person name="Garfield D.A."/>
            <person name="Garvin B.E."/>
            <person name="Gibson G."/>
            <person name="Gilbert D."/>
            <person name="Gnerre S."/>
            <person name="Godfrey J."/>
            <person name="Good R."/>
            <person name="Gotea V."/>
            <person name="Gravely B."/>
            <person name="Greenberg A.J."/>
            <person name="Griffiths-Jones S."/>
            <person name="Gross S."/>
            <person name="Guigo R."/>
            <person name="Gustafson E.A."/>
            <person name="Haerty W."/>
            <person name="Hahn M.W."/>
            <person name="Halligan D.L."/>
            <person name="Halpern A.L."/>
            <person name="Halter G.M."/>
            <person name="Han M.V."/>
            <person name="Heger A."/>
            <person name="Hillier L."/>
            <person name="Hinrichs A.S."/>
            <person name="Holmes I."/>
            <person name="Hoskins R.A."/>
            <person name="Hubisz M.J."/>
            <person name="Hultmark D."/>
            <person name="Huntley M.A."/>
            <person name="Jaffe D.B."/>
            <person name="Jagadeeshan S."/>
            <person name="Jeck W.R."/>
            <person name="Johnson J."/>
            <person name="Jones C.D."/>
            <person name="Jordan W.C."/>
            <person name="Karpen G.H."/>
            <person name="Kataoka E."/>
            <person name="Keightley P.D."/>
            <person name="Kheradpour P."/>
            <person name="Kirkness E.F."/>
            <person name="Koerich L.B."/>
            <person name="Kristiansen K."/>
            <person name="Kudrna D."/>
            <person name="Kulathinal R.J."/>
            <person name="Kumar S."/>
            <person name="Kwok R."/>
            <person name="Lander E."/>
            <person name="Langley C.H."/>
            <person name="Lapoint R."/>
            <person name="Lazzaro B.P."/>
            <person name="Lee S.J."/>
            <person name="Levesque L."/>
            <person name="Li R."/>
            <person name="Lin C.F."/>
            <person name="Lin M.F."/>
            <person name="Lindblad-Toh K."/>
            <person name="Llopart A."/>
            <person name="Long M."/>
            <person name="Low L."/>
            <person name="Lozovsky E."/>
            <person name="Lu J."/>
            <person name="Luo M."/>
            <person name="Machado C.A."/>
            <person name="Makalowski W."/>
            <person name="Marzo M."/>
            <person name="Matsuda M."/>
            <person name="Matzkin L."/>
            <person name="McAllister B."/>
            <person name="McBride C.S."/>
            <person name="McKernan B."/>
            <person name="McKernan K."/>
            <person name="Mendez-Lago M."/>
            <person name="Minx P."/>
            <person name="Mollenhauer M.U."/>
            <person name="Montooth K."/>
            <person name="Mount S.M."/>
            <person name="Mu X."/>
            <person name="Myers E."/>
            <person name="Negre B."/>
            <person name="Newfeld S."/>
            <person name="Nielsen R."/>
            <person name="Noor M.A."/>
            <person name="O'Grady P."/>
            <person name="Pachter L."/>
            <person name="Papaceit M."/>
            <person name="Parisi M.J."/>
            <person name="Parisi M."/>
            <person name="Parts L."/>
            <person name="Pedersen J.S."/>
            <person name="Pesole G."/>
            <person name="Phillippy A.M."/>
            <person name="Ponting C.P."/>
            <person name="Pop M."/>
            <person name="Porcelli D."/>
            <person name="Powell J.R."/>
            <person name="Prohaska S."/>
            <person name="Pruitt K."/>
            <person name="Puig M."/>
            <person name="Quesneville H."/>
            <person name="Ram K.R."/>
            <person name="Rand D."/>
            <person name="Rasmussen M.D."/>
            <person name="Reed L.K."/>
            <person name="Reenan R."/>
            <person name="Reily A."/>
            <person name="Remington K.A."/>
            <person name="Rieger T.T."/>
            <person name="Ritchie M.G."/>
            <person name="Robin C."/>
            <person name="Rogers Y.H."/>
            <person name="Rohde C."/>
            <person name="Rozas J."/>
            <person name="Rubenfield M.J."/>
            <person name="Ruiz A."/>
            <person name="Russo S."/>
            <person name="Salzberg S.L."/>
            <person name="Sanchez-Gracia A."/>
            <person name="Saranga D.J."/>
            <person name="Sato H."/>
            <person name="Schaeffer S.W."/>
            <person name="Schatz M.C."/>
            <person name="Schlenke T."/>
            <person name="Schwartz R."/>
            <person name="Segarra C."/>
            <person name="Singh R.S."/>
            <person name="Sirot L."/>
            <person name="Sirota M."/>
            <person name="Sisneros N.B."/>
            <person name="Smith C.D."/>
            <person name="Smith T.F."/>
            <person name="Spieth J."/>
            <person name="Stage D.E."/>
            <person name="Stark A."/>
            <person name="Stephan W."/>
            <person name="Strausberg R.L."/>
            <person name="Strempel S."/>
            <person name="Sturgill D."/>
            <person name="Sutton G."/>
            <person name="Sutton G.G."/>
            <person name="Tao W."/>
            <person name="Teichmann S."/>
            <person name="Tobari Y.N."/>
            <person name="Tomimura Y."/>
            <person name="Tsolas J.M."/>
            <person name="Valente V.L."/>
            <person name="Venter E."/>
            <person name="Venter J.C."/>
            <person name="Vicario S."/>
            <person name="Vieira F.G."/>
            <person name="Vilella A.J."/>
            <person name="Villasante A."/>
            <person name="Walenz B."/>
            <person name="Wang J."/>
            <person name="Wasserman M."/>
            <person name="Watts T."/>
            <person name="Wilson D."/>
            <person name="Wilson R.K."/>
            <person name="Wing R.A."/>
            <person name="Wolfner M.F."/>
            <person name="Wong A."/>
            <person name="Wong G.K."/>
            <person name="Wu C.I."/>
            <person name="Wu G."/>
            <person name="Yamamoto D."/>
            <person name="Yang H.P."/>
            <person name="Yang S.P."/>
            <person name="Yorke J.A."/>
            <person name="Yoshida K."/>
            <person name="Zdobnov E."/>
            <person name="Zhang P."/>
            <person name="Zhang Y."/>
            <person name="Zimin A.V."/>
            <person name="Baldwin J."/>
            <person name="Abdouelleil A."/>
            <person name="Abdulkadir J."/>
            <person name="Abebe A."/>
            <person name="Abera B."/>
            <person name="Abreu J."/>
            <person name="Acer S.C."/>
            <person name="Aftuck L."/>
            <person name="Alexander A."/>
            <person name="An P."/>
            <person name="Anderson E."/>
            <person name="Anderson S."/>
            <person name="Arachi H."/>
            <person name="Azer M."/>
            <person name="Bachantsang P."/>
            <person name="Barry A."/>
            <person name="Bayul T."/>
            <person name="Berlin A."/>
            <person name="Bessette D."/>
            <person name="Bloom T."/>
            <person name="Blye J."/>
            <person name="Boguslavskiy L."/>
            <person name="Bonnet C."/>
            <person name="Boukhgalter B."/>
            <person name="Bourzgui I."/>
            <person name="Brown A."/>
            <person name="Cahill P."/>
            <person name="Channer S."/>
            <person name="Cheshatsang Y."/>
            <person name="Chuda L."/>
            <person name="Citroen M."/>
            <person name="Collymore A."/>
            <person name="Cooke P."/>
            <person name="Costello M."/>
            <person name="D'Aco K."/>
            <person name="Daza R."/>
            <person name="De Haan G."/>
            <person name="DeGray S."/>
            <person name="DeMaso C."/>
            <person name="Dhargay N."/>
            <person name="Dooley K."/>
            <person name="Dooley E."/>
            <person name="Doricent M."/>
            <person name="Dorje P."/>
            <person name="Dorjee K."/>
            <person name="Dupes A."/>
            <person name="Elong R."/>
            <person name="Falk J."/>
            <person name="Farina A."/>
            <person name="Faro S."/>
            <person name="Ferguson D."/>
            <person name="Fisher S."/>
            <person name="Foley C.D."/>
            <person name="Franke A."/>
            <person name="Friedrich D."/>
            <person name="Gadbois L."/>
            <person name="Gearin G."/>
            <person name="Gearin C.R."/>
            <person name="Giannoukos G."/>
            <person name="Goode T."/>
            <person name="Graham J."/>
            <person name="Grandbois E."/>
            <person name="Grewal S."/>
            <person name="Gyaltsen K."/>
            <person name="Hafez N."/>
            <person name="Hagos B."/>
            <person name="Hall J."/>
            <person name="Henson C."/>
            <person name="Hollinger A."/>
            <person name="Honan T."/>
            <person name="Huard M.D."/>
            <person name="Hughes L."/>
            <person name="Hurhula B."/>
            <person name="Husby M.E."/>
            <person name="Kamat A."/>
            <person name="Kanga B."/>
            <person name="Kashin S."/>
            <person name="Khazanovich D."/>
            <person name="Kisner P."/>
            <person name="Lance K."/>
            <person name="Lara M."/>
            <person name="Lee W."/>
            <person name="Lennon N."/>
            <person name="Letendre F."/>
            <person name="LeVine R."/>
            <person name="Lipovsky A."/>
            <person name="Liu X."/>
            <person name="Liu J."/>
            <person name="Liu S."/>
            <person name="Lokyitsang T."/>
            <person name="Lokyitsang Y."/>
            <person name="Lubonja R."/>
            <person name="Lui A."/>
            <person name="MacDonald P."/>
            <person name="Magnisalis V."/>
            <person name="Maru K."/>
            <person name="Matthews C."/>
            <person name="McCusker W."/>
            <person name="McDonough S."/>
            <person name="Mehta T."/>
            <person name="Meldrim J."/>
            <person name="Meneus L."/>
            <person name="Mihai O."/>
            <person name="Mihalev A."/>
            <person name="Mihova T."/>
            <person name="Mittelman R."/>
            <person name="Mlenga V."/>
            <person name="Montmayeur A."/>
            <person name="Mulrain L."/>
            <person name="Navidi A."/>
            <person name="Naylor J."/>
            <person name="Negash T."/>
            <person name="Nguyen T."/>
            <person name="Nguyen N."/>
            <person name="Nicol R."/>
            <person name="Norbu C."/>
            <person name="Norbu N."/>
            <person name="Novod N."/>
            <person name="O'Neill B."/>
            <person name="Osman S."/>
            <person name="Markiewicz E."/>
            <person name="Oyono O.L."/>
            <person name="Patti C."/>
            <person name="Phunkhang P."/>
            <person name="Pierre F."/>
            <person name="Priest M."/>
            <person name="Raghuraman S."/>
            <person name="Rege F."/>
            <person name="Reyes R."/>
            <person name="Rise C."/>
            <person name="Rogov P."/>
            <person name="Ross K."/>
            <person name="Ryan E."/>
            <person name="Settipalli S."/>
            <person name="Shea T."/>
            <person name="Sherpa N."/>
            <person name="Shi L."/>
            <person name="Shih D."/>
            <person name="Sparrow T."/>
            <person name="Spaulding J."/>
            <person name="Stalker J."/>
            <person name="Stange-Thomann N."/>
            <person name="Stavropoulos S."/>
            <person name="Stone C."/>
            <person name="Strader C."/>
            <person name="Tesfaye S."/>
            <person name="Thomson T."/>
            <person name="Thoulutsang Y."/>
            <person name="Thoulutsang D."/>
            <person name="Topham K."/>
            <person name="Topping I."/>
            <person name="Tsamla T."/>
            <person name="Vassiliev H."/>
            <person name="Vo A."/>
            <person name="Wangchuk T."/>
            <person name="Wangdi T."/>
            <person name="Weiand M."/>
            <person name="Wilkinson J."/>
            <person name="Wilson A."/>
            <person name="Yadav S."/>
            <person name="Young G."/>
            <person name="Yu Q."/>
            <person name="Zembek L."/>
            <person name="Zhong D."/>
            <person name="Zimmer A."/>
            <person name="Zwirko Z."/>
            <person name="Jaffe D.B."/>
            <person name="Alvarez P."/>
            <person name="Brockman W."/>
            <person name="Butler J."/>
            <person name="Chin C."/>
            <person name="Gnerre S."/>
            <person name="Grabherr M."/>
            <person name="Kleber M."/>
            <person name="Mauceli E."/>
            <person name="MacCallum I."/>
        </authorList>
    </citation>
    <scope>NUCLEOTIDE SEQUENCE [LARGE SCALE GENOMIC DNA]</scope>
    <source>
        <strain evidence="4">Rob3c / Tucson 14021-0248.25</strain>
    </source>
</reference>
<dbReference type="HOGENOM" id="CLU_2161002_0_0_1"/>
<dbReference type="EMBL" id="CH480818">
    <property type="protein sequence ID" value="EDW52474.1"/>
    <property type="molecule type" value="Genomic_DNA"/>
</dbReference>
<evidence type="ECO:0000256" key="1">
    <source>
        <dbReference type="SAM" id="MobiDB-lite"/>
    </source>
</evidence>
<organism evidence="4">
    <name type="scientific">Drosophila sechellia</name>
    <name type="common">Fruit fly</name>
    <dbReference type="NCBI Taxonomy" id="7238"/>
    <lineage>
        <taxon>Eukaryota</taxon>
        <taxon>Metazoa</taxon>
        <taxon>Ecdysozoa</taxon>
        <taxon>Arthropoda</taxon>
        <taxon>Hexapoda</taxon>
        <taxon>Insecta</taxon>
        <taxon>Pterygota</taxon>
        <taxon>Neoptera</taxon>
        <taxon>Endopterygota</taxon>
        <taxon>Diptera</taxon>
        <taxon>Brachycera</taxon>
        <taxon>Muscomorpha</taxon>
        <taxon>Ephydroidea</taxon>
        <taxon>Drosophilidae</taxon>
        <taxon>Drosophila</taxon>
        <taxon>Sophophora</taxon>
    </lineage>
</organism>
<keyword evidence="4" id="KW-1185">Reference proteome</keyword>
<feature type="region of interest" description="Disordered" evidence="1">
    <location>
        <begin position="37"/>
        <end position="68"/>
    </location>
</feature>
<dbReference type="AlphaFoldDB" id="B4HWS9"/>
<feature type="compositionally biased region" description="Polar residues" evidence="1">
    <location>
        <begin position="45"/>
        <end position="57"/>
    </location>
</feature>
<evidence type="ECO:0000313" key="4">
    <source>
        <dbReference type="Proteomes" id="UP000001292"/>
    </source>
</evidence>
<dbReference type="STRING" id="7238.B4HWS9"/>